<reference evidence="2 4" key="1">
    <citation type="journal article" date="2014" name="BMC Genomics">
        <title>Genome sequence of Anopheles sinensis provides insight into genetics basis of mosquito competence for malaria parasites.</title>
        <authorList>
            <person name="Zhou D."/>
            <person name="Zhang D."/>
            <person name="Ding G."/>
            <person name="Shi L."/>
            <person name="Hou Q."/>
            <person name="Ye Y."/>
            <person name="Xu Y."/>
            <person name="Zhou H."/>
            <person name="Xiong C."/>
            <person name="Li S."/>
            <person name="Yu J."/>
            <person name="Hong S."/>
            <person name="Yu X."/>
            <person name="Zou P."/>
            <person name="Chen C."/>
            <person name="Chang X."/>
            <person name="Wang W."/>
            <person name="Lv Y."/>
            <person name="Sun Y."/>
            <person name="Ma L."/>
            <person name="Shen B."/>
            <person name="Zhu C."/>
        </authorList>
    </citation>
    <scope>NUCLEOTIDE SEQUENCE [LARGE SCALE GENOMIC DNA]</scope>
</reference>
<dbReference type="Proteomes" id="UP000030765">
    <property type="component" value="Unassembled WGS sequence"/>
</dbReference>
<reference evidence="3" key="2">
    <citation type="submission" date="2020-05" db="UniProtKB">
        <authorList>
            <consortium name="EnsemblMetazoa"/>
        </authorList>
    </citation>
    <scope>IDENTIFICATION</scope>
</reference>
<dbReference type="AlphaFoldDB" id="A0A084VL85"/>
<dbReference type="EnsemblMetazoa" id="ASIC006127-RA">
    <property type="protein sequence ID" value="ASIC006127-PA"/>
    <property type="gene ID" value="ASIC006127"/>
</dbReference>
<dbReference type="EMBL" id="KE524972">
    <property type="protein sequence ID" value="KFB38729.1"/>
    <property type="molecule type" value="Genomic_DNA"/>
</dbReference>
<accession>A0A084VL85</accession>
<evidence type="ECO:0008006" key="5">
    <source>
        <dbReference type="Google" id="ProtNLM"/>
    </source>
</evidence>
<feature type="chain" id="PRO_5001783621" description="Secreted protein" evidence="1">
    <location>
        <begin position="24"/>
        <end position="152"/>
    </location>
</feature>
<keyword evidence="1" id="KW-0732">Signal</keyword>
<organism evidence="2">
    <name type="scientific">Anopheles sinensis</name>
    <name type="common">Mosquito</name>
    <dbReference type="NCBI Taxonomy" id="74873"/>
    <lineage>
        <taxon>Eukaryota</taxon>
        <taxon>Metazoa</taxon>
        <taxon>Ecdysozoa</taxon>
        <taxon>Arthropoda</taxon>
        <taxon>Hexapoda</taxon>
        <taxon>Insecta</taxon>
        <taxon>Pterygota</taxon>
        <taxon>Neoptera</taxon>
        <taxon>Endopterygota</taxon>
        <taxon>Diptera</taxon>
        <taxon>Nematocera</taxon>
        <taxon>Culicoidea</taxon>
        <taxon>Culicidae</taxon>
        <taxon>Anophelinae</taxon>
        <taxon>Anopheles</taxon>
    </lineage>
</organism>
<evidence type="ECO:0000256" key="1">
    <source>
        <dbReference type="SAM" id="SignalP"/>
    </source>
</evidence>
<dbReference type="EMBL" id="ATLV01014428">
    <property type="status" value="NOT_ANNOTATED_CDS"/>
    <property type="molecule type" value="Genomic_DNA"/>
</dbReference>
<evidence type="ECO:0000313" key="4">
    <source>
        <dbReference type="Proteomes" id="UP000030765"/>
    </source>
</evidence>
<keyword evidence="4" id="KW-1185">Reference proteome</keyword>
<protein>
    <recommendedName>
        <fullName evidence="5">Secreted protein</fullName>
    </recommendedName>
</protein>
<gene>
    <name evidence="2" type="ORF">ZHAS_00006127</name>
</gene>
<name>A0A084VL85_ANOSI</name>
<proteinExistence type="predicted"/>
<evidence type="ECO:0000313" key="3">
    <source>
        <dbReference type="EnsemblMetazoa" id="ASIC006127-PA"/>
    </source>
</evidence>
<evidence type="ECO:0000313" key="2">
    <source>
        <dbReference type="EMBL" id="KFB38729.1"/>
    </source>
</evidence>
<sequence length="152" mass="16621">MSLVLACVAIIHFLCLLAESVFAQHAIVCSCSPLRRQRCSLNARETAARGNGWDDRTSFAPLGVVIKPSSSEPDQRRRGCPAVLIFLSAARAEFSDPLAWRAIVSTTTCRLQMRPRKPFPLAWGDGSSLRVAPGWCNFRFSPTQRGTGGRGC</sequence>
<feature type="signal peptide" evidence="1">
    <location>
        <begin position="1"/>
        <end position="23"/>
    </location>
</feature>
<dbReference type="VEuPathDB" id="VectorBase:ASIC006127"/>
<dbReference type="VEuPathDB" id="VectorBase:ASIS004679"/>